<evidence type="ECO:0000313" key="3">
    <source>
        <dbReference type="Proteomes" id="UP001190700"/>
    </source>
</evidence>
<evidence type="ECO:0000313" key="2">
    <source>
        <dbReference type="EMBL" id="KAK3262768.1"/>
    </source>
</evidence>
<dbReference type="EMBL" id="LGRX02015968">
    <property type="protein sequence ID" value="KAK3262768.1"/>
    <property type="molecule type" value="Genomic_DNA"/>
</dbReference>
<comment type="caution">
    <text evidence="2">The sequence shown here is derived from an EMBL/GenBank/DDBJ whole genome shotgun (WGS) entry which is preliminary data.</text>
</comment>
<proteinExistence type="predicted"/>
<dbReference type="PANTHER" id="PTHR48010">
    <property type="entry name" value="OS05G0588300 PROTEIN"/>
    <property type="match status" value="1"/>
</dbReference>
<dbReference type="InterPro" id="IPR050994">
    <property type="entry name" value="At_inactive_RLKs"/>
</dbReference>
<accession>A0AAE0FNF4</accession>
<dbReference type="AlphaFoldDB" id="A0AAE0FNF4"/>
<protein>
    <submittedName>
        <fullName evidence="2">Uncharacterized protein</fullName>
    </submittedName>
</protein>
<sequence length="319" mass="33254">DSEELQVVDVLGGADSAMPRRYQWSLRTLLSLLCGITEIASTTIEQTQAYQSCLRSTTCSDLHLYSMSLTGSIPSRMGEITSLNFLYLNENSLTGTMPTELGALTSLQDSHGGEPSEEEAASDTGDAAVMANAALHWVCCGGSCLSSAGSWGHGGEPSEEEAASDTGDAAVMANAALHWVCCGGSCWASAGGWGCARSLAGLRGVSTSSRLGSTLWASEAGGSPQGVQLWVWGWMGGPHSCLPPDPVGWSVPRPFFVLRYLDENSLTGTMPTELGALTSLPDLHGGKPSEEEAASDTGDAAVMANAALHWPFGEYILGV</sequence>
<dbReference type="SUPFAM" id="SSF52058">
    <property type="entry name" value="L domain-like"/>
    <property type="match status" value="1"/>
</dbReference>
<gene>
    <name evidence="2" type="ORF">CYMTET_28393</name>
</gene>
<dbReference type="GO" id="GO:0005930">
    <property type="term" value="C:axoneme"/>
    <property type="evidence" value="ECO:0007669"/>
    <property type="project" value="UniProtKB-SubCell"/>
</dbReference>
<evidence type="ECO:0000256" key="1">
    <source>
        <dbReference type="ARBA" id="ARBA00004430"/>
    </source>
</evidence>
<feature type="non-terminal residue" evidence="2">
    <location>
        <position position="1"/>
    </location>
</feature>
<comment type="subcellular location">
    <subcellularLocation>
        <location evidence="1">Cytoplasm</location>
        <location evidence="1">Cytoskeleton</location>
        <location evidence="1">Cilium axoneme</location>
    </subcellularLocation>
</comment>
<dbReference type="Gene3D" id="3.80.10.10">
    <property type="entry name" value="Ribonuclease Inhibitor"/>
    <property type="match status" value="1"/>
</dbReference>
<organism evidence="2 3">
    <name type="scientific">Cymbomonas tetramitiformis</name>
    <dbReference type="NCBI Taxonomy" id="36881"/>
    <lineage>
        <taxon>Eukaryota</taxon>
        <taxon>Viridiplantae</taxon>
        <taxon>Chlorophyta</taxon>
        <taxon>Pyramimonadophyceae</taxon>
        <taxon>Pyramimonadales</taxon>
        <taxon>Pyramimonadaceae</taxon>
        <taxon>Cymbomonas</taxon>
    </lineage>
</organism>
<dbReference type="PANTHER" id="PTHR48010:SF58">
    <property type="entry name" value="RECEPTOR PROTEIN KINASE-LIKE PROTEIN ZAR1"/>
    <property type="match status" value="1"/>
</dbReference>
<dbReference type="InterPro" id="IPR032675">
    <property type="entry name" value="LRR_dom_sf"/>
</dbReference>
<keyword evidence="3" id="KW-1185">Reference proteome</keyword>
<dbReference type="Proteomes" id="UP001190700">
    <property type="component" value="Unassembled WGS sequence"/>
</dbReference>
<reference evidence="2 3" key="1">
    <citation type="journal article" date="2015" name="Genome Biol. Evol.">
        <title>Comparative Genomics of a Bacterivorous Green Alga Reveals Evolutionary Causalities and Consequences of Phago-Mixotrophic Mode of Nutrition.</title>
        <authorList>
            <person name="Burns J.A."/>
            <person name="Paasch A."/>
            <person name="Narechania A."/>
            <person name="Kim E."/>
        </authorList>
    </citation>
    <scope>NUCLEOTIDE SEQUENCE [LARGE SCALE GENOMIC DNA]</scope>
    <source>
        <strain evidence="2 3">PLY_AMNH</strain>
    </source>
</reference>
<name>A0AAE0FNF4_9CHLO</name>